<evidence type="ECO:0000313" key="3">
    <source>
        <dbReference type="Proteomes" id="UP001041814"/>
    </source>
</evidence>
<dbReference type="PANTHER" id="PTHR43685">
    <property type="entry name" value="GLYCOSYLTRANSFERASE"/>
    <property type="match status" value="1"/>
</dbReference>
<reference evidence="2" key="2">
    <citation type="journal article" date="2020" name="Microorganisms">
        <title>Osmotic Adaptation and Compatible Solute Biosynthesis of Phototrophic Bacteria as Revealed from Genome Analyses.</title>
        <authorList>
            <person name="Imhoff J.F."/>
            <person name="Rahn T."/>
            <person name="Kunzel S."/>
            <person name="Keller A."/>
            <person name="Neulinger S.C."/>
        </authorList>
    </citation>
    <scope>NUCLEOTIDE SEQUENCE</scope>
    <source>
        <strain evidence="2">IM 151</strain>
    </source>
</reference>
<organism evidence="2 3">
    <name type="scientific">Rubrivivax gelatinosus</name>
    <name type="common">Rhodocyclus gelatinosus</name>
    <name type="synonym">Rhodopseudomonas gelatinosa</name>
    <dbReference type="NCBI Taxonomy" id="28068"/>
    <lineage>
        <taxon>Bacteria</taxon>
        <taxon>Pseudomonadati</taxon>
        <taxon>Pseudomonadota</taxon>
        <taxon>Betaproteobacteria</taxon>
        <taxon>Burkholderiales</taxon>
        <taxon>Sphaerotilaceae</taxon>
        <taxon>Rubrivivax</taxon>
    </lineage>
</organism>
<dbReference type="RefSeq" id="WP_200379987.1">
    <property type="nucleotide sequence ID" value="NZ_NRRU01000118.1"/>
</dbReference>
<name>A0ABS1DZ67_RUBGE</name>
<accession>A0ABS1DZ67</accession>
<gene>
    <name evidence="2" type="ORF">CKO43_21840</name>
</gene>
<dbReference type="EMBL" id="NRRU01000118">
    <property type="protein sequence ID" value="MBK1715401.1"/>
    <property type="molecule type" value="Genomic_DNA"/>
</dbReference>
<comment type="caution">
    <text evidence="2">The sequence shown here is derived from an EMBL/GenBank/DDBJ whole genome shotgun (WGS) entry which is preliminary data.</text>
</comment>
<dbReference type="InterPro" id="IPR050834">
    <property type="entry name" value="Glycosyltransf_2"/>
</dbReference>
<feature type="domain" description="Glycosyltransferase 2-like" evidence="1">
    <location>
        <begin position="5"/>
        <end position="132"/>
    </location>
</feature>
<protein>
    <recommendedName>
        <fullName evidence="1">Glycosyltransferase 2-like domain-containing protein</fullName>
    </recommendedName>
</protein>
<reference evidence="2" key="1">
    <citation type="submission" date="2017-08" db="EMBL/GenBank/DDBJ databases">
        <authorList>
            <person name="Imhoff J.F."/>
            <person name="Rahn T."/>
            <person name="Kuenzel S."/>
            <person name="Neulinger S.C."/>
        </authorList>
    </citation>
    <scope>NUCLEOTIDE SEQUENCE</scope>
    <source>
        <strain evidence="2">IM 151</strain>
    </source>
</reference>
<keyword evidence="3" id="KW-1185">Reference proteome</keyword>
<dbReference type="SUPFAM" id="SSF53448">
    <property type="entry name" value="Nucleotide-diphospho-sugar transferases"/>
    <property type="match status" value="1"/>
</dbReference>
<dbReference type="PANTHER" id="PTHR43685:SF11">
    <property type="entry name" value="GLYCOSYLTRANSFERASE TAGX-RELATED"/>
    <property type="match status" value="1"/>
</dbReference>
<dbReference type="Pfam" id="PF00535">
    <property type="entry name" value="Glycos_transf_2"/>
    <property type="match status" value="1"/>
</dbReference>
<sequence length="308" mass="33325">MVDVSVVIPAYRAAGFIGRAIRSALAQEGVSLEVIVVDDACPLDSAGSVQAEFGGRDEVRVIRLGQNGGPSAARTAGFRAARGEWIAVLDADDAYLPGRLALLVSQGRDRKADVVADDVLFYDAVSGQTGGPNLKSISTPRLINAHEFVDRCRPGSGELDFGLLKPIFRSAFVQPLPELYPAEIRHGEDFHFYFALLRQGAVFLVLPGGGYLWTQRNSGQSQTRADYLGQAAHARALRASVLDGDARLAALLEARAVALTDLHHRNHYQAARNSRRPLEAAAVCLRHPPLLLDRLAALRRRLRHALGG</sequence>
<dbReference type="CDD" id="cd00761">
    <property type="entry name" value="Glyco_tranf_GTA_type"/>
    <property type="match status" value="1"/>
</dbReference>
<dbReference type="InterPro" id="IPR001173">
    <property type="entry name" value="Glyco_trans_2-like"/>
</dbReference>
<proteinExistence type="predicted"/>
<evidence type="ECO:0000259" key="1">
    <source>
        <dbReference type="Pfam" id="PF00535"/>
    </source>
</evidence>
<dbReference type="Gene3D" id="3.90.550.10">
    <property type="entry name" value="Spore Coat Polysaccharide Biosynthesis Protein SpsA, Chain A"/>
    <property type="match status" value="1"/>
</dbReference>
<dbReference type="Proteomes" id="UP001041814">
    <property type="component" value="Unassembled WGS sequence"/>
</dbReference>
<dbReference type="InterPro" id="IPR029044">
    <property type="entry name" value="Nucleotide-diphossugar_trans"/>
</dbReference>
<evidence type="ECO:0000313" key="2">
    <source>
        <dbReference type="EMBL" id="MBK1715401.1"/>
    </source>
</evidence>